<dbReference type="GO" id="GO:0016747">
    <property type="term" value="F:acyltransferase activity, transferring groups other than amino-acyl groups"/>
    <property type="evidence" value="ECO:0007669"/>
    <property type="project" value="InterPro"/>
</dbReference>
<evidence type="ECO:0000259" key="9">
    <source>
        <dbReference type="Pfam" id="PF01757"/>
    </source>
</evidence>
<dbReference type="InterPro" id="IPR043968">
    <property type="entry name" value="SGNH"/>
</dbReference>
<feature type="transmembrane region" description="Helical" evidence="8">
    <location>
        <begin position="315"/>
        <end position="333"/>
    </location>
</feature>
<keyword evidence="6 8" id="KW-0472">Membrane</keyword>
<feature type="transmembrane region" description="Helical" evidence="8">
    <location>
        <begin position="276"/>
        <end position="295"/>
    </location>
</feature>
<dbReference type="GO" id="GO:0016788">
    <property type="term" value="F:hydrolase activity, acting on ester bonds"/>
    <property type="evidence" value="ECO:0007669"/>
    <property type="project" value="UniProtKB-ARBA"/>
</dbReference>
<dbReference type="AlphaFoldDB" id="A0A701UDP1"/>
<feature type="transmembrane region" description="Helical" evidence="8">
    <location>
        <begin position="75"/>
        <end position="94"/>
    </location>
</feature>
<dbReference type="PANTHER" id="PTHR23028">
    <property type="entry name" value="ACETYLTRANSFERASE"/>
    <property type="match status" value="1"/>
</dbReference>
<feature type="transmembrane region" description="Helical" evidence="8">
    <location>
        <begin position="34"/>
        <end position="54"/>
    </location>
</feature>
<dbReference type="SUPFAM" id="SSF52266">
    <property type="entry name" value="SGNH hydrolase"/>
    <property type="match status" value="1"/>
</dbReference>
<comment type="subcellular location">
    <subcellularLocation>
        <location evidence="1">Cell membrane</location>
        <topology evidence="1">Multi-pass membrane protein</topology>
    </subcellularLocation>
</comment>
<dbReference type="InterPro" id="IPR002656">
    <property type="entry name" value="Acyl_transf_3_dom"/>
</dbReference>
<reference evidence="11" key="1">
    <citation type="journal article" date="2018" name="Genome Biol.">
        <title>SKESA: strategic k-mer extension for scrupulous assemblies.</title>
        <authorList>
            <person name="Souvorov A."/>
            <person name="Agarwala R."/>
            <person name="Lipman D.J."/>
        </authorList>
    </citation>
    <scope>NUCLEOTIDE SEQUENCE</scope>
    <source>
        <strain evidence="11">CFSAN005828</strain>
        <strain evidence="12">CFSAN005829</strain>
    </source>
</reference>
<reference evidence="11" key="2">
    <citation type="submission" date="2018-07" db="EMBL/GenBank/DDBJ databases">
        <authorList>
            <consortium name="NCBI Pathogen Detection Project"/>
        </authorList>
    </citation>
    <scope>NUCLEOTIDE SEQUENCE</scope>
    <source>
        <strain evidence="11">CFSAN005828</strain>
        <strain evidence="12">CFSAN005829</strain>
    </source>
</reference>
<evidence type="ECO:0000256" key="5">
    <source>
        <dbReference type="ARBA" id="ARBA00022989"/>
    </source>
</evidence>
<keyword evidence="7 11" id="KW-0012">Acyltransferase</keyword>
<comment type="caution">
    <text evidence="11">The sequence shown here is derived from an EMBL/GenBank/DDBJ whole genome shotgun (WGS) entry which is preliminary data.</text>
</comment>
<dbReference type="Pfam" id="PF19040">
    <property type="entry name" value="SGNH"/>
    <property type="match status" value="1"/>
</dbReference>
<feature type="transmembrane region" description="Helical" evidence="8">
    <location>
        <begin position="135"/>
        <end position="158"/>
    </location>
</feature>
<feature type="domain" description="Acyltransferase 3" evidence="9">
    <location>
        <begin position="8"/>
        <end position="330"/>
    </location>
</feature>
<dbReference type="GO" id="GO:0005886">
    <property type="term" value="C:plasma membrane"/>
    <property type="evidence" value="ECO:0007669"/>
    <property type="project" value="UniProtKB-SubCell"/>
</dbReference>
<dbReference type="EMBL" id="DAATEI010000021">
    <property type="protein sequence ID" value="HAE8214773.1"/>
    <property type="molecule type" value="Genomic_DNA"/>
</dbReference>
<keyword evidence="2" id="KW-1003">Cell membrane</keyword>
<evidence type="ECO:0000256" key="4">
    <source>
        <dbReference type="ARBA" id="ARBA00022692"/>
    </source>
</evidence>
<dbReference type="EMBL" id="DAAMGB010000016">
    <property type="protein sequence ID" value="HAC6511408.1"/>
    <property type="molecule type" value="Genomic_DNA"/>
</dbReference>
<feature type="transmembrane region" description="Helical" evidence="8">
    <location>
        <begin position="200"/>
        <end position="218"/>
    </location>
</feature>
<organism evidence="11">
    <name type="scientific">Salmonella enterica</name>
    <name type="common">Salmonella choleraesuis</name>
    <dbReference type="NCBI Taxonomy" id="28901"/>
    <lineage>
        <taxon>Bacteria</taxon>
        <taxon>Pseudomonadati</taxon>
        <taxon>Pseudomonadota</taxon>
        <taxon>Gammaproteobacteria</taxon>
        <taxon>Enterobacterales</taxon>
        <taxon>Enterobacteriaceae</taxon>
        <taxon>Salmonella</taxon>
    </lineage>
</organism>
<evidence type="ECO:0000313" key="11">
    <source>
        <dbReference type="EMBL" id="HAC6511408.1"/>
    </source>
</evidence>
<feature type="transmembrane region" description="Helical" evidence="8">
    <location>
        <begin position="345"/>
        <end position="367"/>
    </location>
</feature>
<name>A0A701UDP1_SALER</name>
<feature type="transmembrane region" description="Helical" evidence="8">
    <location>
        <begin position="225"/>
        <end position="241"/>
    </location>
</feature>
<dbReference type="Gene3D" id="3.40.50.1110">
    <property type="entry name" value="SGNH hydrolase"/>
    <property type="match status" value="1"/>
</dbReference>
<dbReference type="InterPro" id="IPR050879">
    <property type="entry name" value="Acyltransferase_3"/>
</dbReference>
<evidence type="ECO:0000256" key="2">
    <source>
        <dbReference type="ARBA" id="ARBA00022475"/>
    </source>
</evidence>
<keyword evidence="3 11" id="KW-0808">Transferase</keyword>
<feature type="transmembrane region" description="Helical" evidence="8">
    <location>
        <begin position="247"/>
        <end position="264"/>
    </location>
</feature>
<keyword evidence="4 8" id="KW-0812">Transmembrane</keyword>
<protein>
    <submittedName>
        <fullName evidence="11">Acyltransferase</fullName>
    </submittedName>
</protein>
<keyword evidence="5 8" id="KW-1133">Transmembrane helix</keyword>
<feature type="transmembrane region" description="Helical" evidence="8">
    <location>
        <begin position="12"/>
        <end position="28"/>
    </location>
</feature>
<evidence type="ECO:0000313" key="12">
    <source>
        <dbReference type="EMBL" id="HAE8214773.1"/>
    </source>
</evidence>
<evidence type="ECO:0000256" key="6">
    <source>
        <dbReference type="ARBA" id="ARBA00023136"/>
    </source>
</evidence>
<dbReference type="InterPro" id="IPR036514">
    <property type="entry name" value="SGNH_hydro_sf"/>
</dbReference>
<evidence type="ECO:0000256" key="1">
    <source>
        <dbReference type="ARBA" id="ARBA00004651"/>
    </source>
</evidence>
<dbReference type="Pfam" id="PF01757">
    <property type="entry name" value="Acyl_transf_3"/>
    <property type="match status" value="1"/>
</dbReference>
<feature type="domain" description="SGNH" evidence="10">
    <location>
        <begin position="414"/>
        <end position="632"/>
    </location>
</feature>
<dbReference type="PANTHER" id="PTHR23028:SF53">
    <property type="entry name" value="ACYL_TRANSF_3 DOMAIN-CONTAINING PROTEIN"/>
    <property type="match status" value="1"/>
</dbReference>
<evidence type="ECO:0000256" key="7">
    <source>
        <dbReference type="ARBA" id="ARBA00023315"/>
    </source>
</evidence>
<evidence type="ECO:0000256" key="8">
    <source>
        <dbReference type="SAM" id="Phobius"/>
    </source>
</evidence>
<gene>
    <name evidence="11" type="ORF">G0B41_16975</name>
    <name evidence="12" type="ORF">GNC96_003628</name>
</gene>
<feature type="transmembrane region" description="Helical" evidence="8">
    <location>
        <begin position="167"/>
        <end position="188"/>
    </location>
</feature>
<accession>A0A701UDP1</accession>
<evidence type="ECO:0000256" key="3">
    <source>
        <dbReference type="ARBA" id="ARBA00022679"/>
    </source>
</evidence>
<sequence>MEHLKYRADIDGLRAVAVLSVVIFHYFPSILPGGFVGVDIFFVISGYLITSIILKSASSNSFSYVEFYKRRILRIFPALSVVLISCLIIGWVYFFQDDYKSLGKHVFSGAFFISNLTLWSESGYFDSQSYLKPLLHLWSLGIEEQFYILWPIVILCCFKSKHSKRNIVLSCAAIFIVSYTTSVSTMAYEGGANYYSPASRFWELMAGAIIATLRFIGIKTSVSKYMSLLGIIIIILSIALINGKMAFPGYIAIIPVIGASLIIASNGTDWIASKILSFKPIVFIGLISYPLYLWHWPVYSFYRSIFSVSPSSNELLILMALALVLSILTYFLLEKPLRHSAKRSVATIILGVVVFGSGVFGIVTYSMNGIKERSVNKSAGEYASVTNVYAYYEYGKLLREGVCHSVSIEDSISNGCIKNERHNIFIIGDSYAAALFNGMSDYINNTKSDYVISQMTDGNAPPLFIDAKDDRQRDLRALNEDKINEIGKVKPEIVILTWSVRGWNGIKDKKKAVDTLSITINKIKTKSPESRIIVIGPVPEWDANLVKIVSNYISEFKKTPPMYMQYGLNVEVRPWDLYLKKPIEKMGAEYISAYDAMCNESGCLARVGNGPDNLTAVDWGHLTKPGSDFLMNKIGNLIIK</sequence>
<dbReference type="GO" id="GO:0009103">
    <property type="term" value="P:lipopolysaccharide biosynthetic process"/>
    <property type="evidence" value="ECO:0007669"/>
    <property type="project" value="TreeGrafter"/>
</dbReference>
<evidence type="ECO:0000259" key="10">
    <source>
        <dbReference type="Pfam" id="PF19040"/>
    </source>
</evidence>
<proteinExistence type="predicted"/>